<reference evidence="4 5" key="1">
    <citation type="submission" date="2021-02" db="EMBL/GenBank/DDBJ databases">
        <title>Porcisia hertigi Genome sequencing and assembly.</title>
        <authorList>
            <person name="Almutairi H."/>
            <person name="Gatherer D."/>
        </authorList>
    </citation>
    <scope>NUCLEOTIDE SEQUENCE [LARGE SCALE GENOMIC DNA]</scope>
    <source>
        <strain evidence="4 5">C119</strain>
    </source>
</reference>
<feature type="compositionally biased region" description="Low complexity" evidence="1">
    <location>
        <begin position="734"/>
        <end position="743"/>
    </location>
</feature>
<dbReference type="OrthoDB" id="405996at2759"/>
<dbReference type="RefSeq" id="XP_067753627.1">
    <property type="nucleotide sequence ID" value="XM_067897470.1"/>
</dbReference>
<dbReference type="KEGG" id="phet:94287547"/>
<evidence type="ECO:0000313" key="5">
    <source>
        <dbReference type="Proteomes" id="UP000674318"/>
    </source>
</evidence>
<gene>
    <name evidence="4" type="ORF">JKF63_01423</name>
</gene>
<feature type="compositionally biased region" description="Acidic residues" evidence="1">
    <location>
        <begin position="202"/>
        <end position="212"/>
    </location>
</feature>
<feature type="compositionally biased region" description="Basic and acidic residues" evidence="1">
    <location>
        <begin position="169"/>
        <end position="194"/>
    </location>
</feature>
<protein>
    <recommendedName>
        <fullName evidence="3">SAC domain-containing protein</fullName>
    </recommendedName>
</protein>
<dbReference type="GO" id="GO:0046856">
    <property type="term" value="P:phosphatidylinositol dephosphorylation"/>
    <property type="evidence" value="ECO:0007669"/>
    <property type="project" value="TreeGrafter"/>
</dbReference>
<dbReference type="Pfam" id="PF02383">
    <property type="entry name" value="Syja_N"/>
    <property type="match status" value="1"/>
</dbReference>
<dbReference type="Proteomes" id="UP000674318">
    <property type="component" value="Chromosome 35"/>
</dbReference>
<dbReference type="GO" id="GO:0043812">
    <property type="term" value="F:phosphatidylinositol-4-phosphate phosphatase activity"/>
    <property type="evidence" value="ECO:0007669"/>
    <property type="project" value="TreeGrafter"/>
</dbReference>
<dbReference type="PROSITE" id="PS50275">
    <property type="entry name" value="SAC"/>
    <property type="match status" value="1"/>
</dbReference>
<organism evidence="4 5">
    <name type="scientific">Porcisia hertigi</name>
    <dbReference type="NCBI Taxonomy" id="2761500"/>
    <lineage>
        <taxon>Eukaryota</taxon>
        <taxon>Discoba</taxon>
        <taxon>Euglenozoa</taxon>
        <taxon>Kinetoplastea</taxon>
        <taxon>Metakinetoplastina</taxon>
        <taxon>Trypanosomatida</taxon>
        <taxon>Trypanosomatidae</taxon>
        <taxon>Leishmaniinae</taxon>
        <taxon>Porcisia</taxon>
    </lineage>
</organism>
<keyword evidence="5" id="KW-1185">Reference proteome</keyword>
<comment type="caution">
    <text evidence="4">The sequence shown here is derived from an EMBL/GenBank/DDBJ whole genome shotgun (WGS) entry which is preliminary data.</text>
</comment>
<feature type="region of interest" description="Disordered" evidence="1">
    <location>
        <begin position="733"/>
        <end position="758"/>
    </location>
</feature>
<proteinExistence type="predicted"/>
<keyword evidence="2" id="KW-0472">Membrane</keyword>
<dbReference type="PANTHER" id="PTHR45662">
    <property type="entry name" value="PHOSPHATIDYLINOSITIDE PHOSPHATASE SAC1"/>
    <property type="match status" value="1"/>
</dbReference>
<feature type="transmembrane region" description="Helical" evidence="2">
    <location>
        <begin position="930"/>
        <end position="952"/>
    </location>
</feature>
<sequence length="1003" mass="110004">MSHLTWSHSGRILFNALRVYYLPDESSIPPLRWLPERQRFEYLSSENNEDVSLRASLVELAEACSELYHPQPVQHQSPAAPLNGYLRCEALYGVLPLGAENNSALLYVTEKEYVCTLRVGGAAHDVFAVRGLQWLFLPCATSALSGRRQNSGRQRPHRGSPRSANTHDGVSDKKATSSESGKEDHEYRGYRNSDSDGSLSETEGDDDAESESDVMRRLPTKTLYDYLAVLNRFCESINTSDGSQHASAASDLGGNDVGQESASQLPGIVGPANRFSYLYYSPTVDLSADPVHLIALSTHSAHPHIDDSAKSTGGATLNENASSSLLLNHNSEGSDVTNELFDRLRLSRRAPQGAASRWWEERRAAAVTRQLYQWNGPLMGDAFNLPTLTALREEYTRGLAETRKGPSASGKVGCEPWSCVCADELLRDELMRCQKRADHSGSATSAPTSTTPATTFSSLPLYIPSFIRGLVAQEEVPPSVHMTLITRICCRWAGTRYNRRGLEPGHSGVVANMAMTSLWVTPHSAASATLSTEKSNSNSSTSSFAVYSTLRGSVPRRWEQPANLSMKPTIKIAPVGNAAEELGRHVRLLKQCLPHLQTLYCLDTMSTSKLEEPLSEAFATAVRRYNEELPSPSTSAKGGVYAPTSSTGAIGEDKGGAAAAVTADNGEESSSTANVPNRVPVVALVKYNVKKALKTLSYAEMMRECIAKLDFASGTDTWLDFTKGEAHAIGAGGNSSATAGAPSMLQNSTSVTDTGGTEELKDVTPRLSLAHMQSRLVRVNCLDCLDRTNLVQSFLCAAVLPHMIHFVEGKVREKDQESVARDSSPMSDGVLAQAFDRLRLLLAAQGMAVSQLYAGTKPHFIPYLLCGHHRWSQQASEGVLALRRWYQQNFFDGGKQDGVSLITRQHDPQVFNADIESPFSRDLSGMNNQVLWGLLFGILPFLYSLAMCVSGWRGFISSIFQLHYAICFCWVVYLSVLYNKLMRYRVTYTNRPLLLYTRQADWC</sequence>
<dbReference type="InterPro" id="IPR002013">
    <property type="entry name" value="SAC_dom"/>
</dbReference>
<evidence type="ECO:0000259" key="3">
    <source>
        <dbReference type="PROSITE" id="PS50275"/>
    </source>
</evidence>
<feature type="region of interest" description="Disordered" evidence="1">
    <location>
        <begin position="146"/>
        <end position="214"/>
    </location>
</feature>
<keyword evidence="2" id="KW-1133">Transmembrane helix</keyword>
<keyword evidence="2" id="KW-0812">Transmembrane</keyword>
<dbReference type="GeneID" id="94287547"/>
<feature type="compositionally biased region" description="Polar residues" evidence="1">
    <location>
        <begin position="744"/>
        <end position="755"/>
    </location>
</feature>
<evidence type="ECO:0000313" key="4">
    <source>
        <dbReference type="EMBL" id="KAG5492843.1"/>
    </source>
</evidence>
<dbReference type="EMBL" id="JAFJZO010000035">
    <property type="protein sequence ID" value="KAG5492843.1"/>
    <property type="molecule type" value="Genomic_DNA"/>
</dbReference>
<feature type="region of interest" description="Disordered" evidence="1">
    <location>
        <begin position="646"/>
        <end position="674"/>
    </location>
</feature>
<accession>A0A836I3N8</accession>
<feature type="transmembrane region" description="Helical" evidence="2">
    <location>
        <begin position="958"/>
        <end position="978"/>
    </location>
</feature>
<name>A0A836I3N8_9TRYP</name>
<feature type="region of interest" description="Disordered" evidence="1">
    <location>
        <begin position="239"/>
        <end position="265"/>
    </location>
</feature>
<evidence type="ECO:0000256" key="2">
    <source>
        <dbReference type="SAM" id="Phobius"/>
    </source>
</evidence>
<feature type="domain" description="SAC" evidence="3">
    <location>
        <begin position="423"/>
        <end position="855"/>
    </location>
</feature>
<dbReference type="GO" id="GO:0005783">
    <property type="term" value="C:endoplasmic reticulum"/>
    <property type="evidence" value="ECO:0007669"/>
    <property type="project" value="TreeGrafter"/>
</dbReference>
<dbReference type="AlphaFoldDB" id="A0A836I3N8"/>
<dbReference type="PANTHER" id="PTHR45662:SF2">
    <property type="entry name" value="PHOSPHATIDYLINOSITOL-3-PHOSPHATASE SAC1"/>
    <property type="match status" value="1"/>
</dbReference>
<evidence type="ECO:0000256" key="1">
    <source>
        <dbReference type="SAM" id="MobiDB-lite"/>
    </source>
</evidence>